<dbReference type="InterPro" id="IPR033138">
    <property type="entry name" value="Cu_oxidase_CS"/>
</dbReference>
<dbReference type="PATRIC" id="fig|1392998.3.peg.1349"/>
<evidence type="ECO:0000259" key="2">
    <source>
        <dbReference type="Pfam" id="PF13473"/>
    </source>
</evidence>
<dbReference type="PROSITE" id="PS00079">
    <property type="entry name" value="MULTICOPPER_OXIDASE1"/>
    <property type="match status" value="1"/>
</dbReference>
<proteinExistence type="predicted"/>
<reference evidence="3 4" key="1">
    <citation type="journal article" date="2013" name="Nature">
        <title>Anaerobic oxidation of methane coupled to nitrate reduction in a novel archaeal lineage.</title>
        <authorList>
            <person name="Haroon M.F."/>
            <person name="Hu S."/>
            <person name="Shi Y."/>
            <person name="Imelfort M."/>
            <person name="Keller J."/>
            <person name="Hugenholtz P."/>
            <person name="Yuan Z."/>
            <person name="Tyson G.W."/>
        </authorList>
    </citation>
    <scope>NUCLEOTIDE SEQUENCE [LARGE SCALE GENOMIC DNA]</scope>
    <source>
        <strain evidence="3 4">ANME-2d</strain>
    </source>
</reference>
<dbReference type="AlphaFoldDB" id="A0A062V835"/>
<keyword evidence="1" id="KW-0479">Metal-binding</keyword>
<dbReference type="SUPFAM" id="SSF49503">
    <property type="entry name" value="Cupredoxins"/>
    <property type="match status" value="1"/>
</dbReference>
<sequence precursor="true">MKLSNVFLLLLGVIFISGCIDQPQDQTATPTVPVTPTGEVKEYTIRESNFELDPATITANLGDTVRITVINDQGTHNLFIEGYNQRVNIVPAGTTQVMEFVADRAGTFDMWCEVAGHRDAGMEGQLIVS</sequence>
<evidence type="ECO:0000313" key="3">
    <source>
        <dbReference type="EMBL" id="KCZ72748.1"/>
    </source>
</evidence>
<dbReference type="Pfam" id="PF13473">
    <property type="entry name" value="Cupredoxin_1"/>
    <property type="match status" value="1"/>
</dbReference>
<evidence type="ECO:0000313" key="4">
    <source>
        <dbReference type="Proteomes" id="UP000027153"/>
    </source>
</evidence>
<name>A0A062V835_9EURY</name>
<dbReference type="InterPro" id="IPR028096">
    <property type="entry name" value="EfeO_Cupredoxin"/>
</dbReference>
<dbReference type="Gene3D" id="2.60.40.420">
    <property type="entry name" value="Cupredoxins - blue copper proteins"/>
    <property type="match status" value="1"/>
</dbReference>
<dbReference type="RefSeq" id="WP_052368594.1">
    <property type="nucleotide sequence ID" value="NZ_JMIY01000002.1"/>
</dbReference>
<organism evidence="3 4">
    <name type="scientific">Candidatus Methanoperedens nitratireducens</name>
    <dbReference type="NCBI Taxonomy" id="1392998"/>
    <lineage>
        <taxon>Archaea</taxon>
        <taxon>Methanobacteriati</taxon>
        <taxon>Methanobacteriota</taxon>
        <taxon>Stenosarchaea group</taxon>
        <taxon>Methanomicrobia</taxon>
        <taxon>Methanosarcinales</taxon>
        <taxon>ANME-2 cluster</taxon>
        <taxon>Candidatus Methanoperedentaceae</taxon>
        <taxon>Candidatus Methanoperedens</taxon>
    </lineage>
</organism>
<protein>
    <recommendedName>
        <fullName evidence="2">EfeO-type cupredoxin-like domain-containing protein</fullName>
    </recommendedName>
</protein>
<feature type="domain" description="EfeO-type cupredoxin-like" evidence="2">
    <location>
        <begin position="39"/>
        <end position="128"/>
    </location>
</feature>
<evidence type="ECO:0000256" key="1">
    <source>
        <dbReference type="ARBA" id="ARBA00022723"/>
    </source>
</evidence>
<keyword evidence="4" id="KW-1185">Reference proteome</keyword>
<dbReference type="Proteomes" id="UP000027153">
    <property type="component" value="Unassembled WGS sequence"/>
</dbReference>
<comment type="caution">
    <text evidence="3">The sequence shown here is derived from an EMBL/GenBank/DDBJ whole genome shotgun (WGS) entry which is preliminary data.</text>
</comment>
<dbReference type="EMBL" id="JMIY01000002">
    <property type="protein sequence ID" value="KCZ72748.1"/>
    <property type="molecule type" value="Genomic_DNA"/>
</dbReference>
<accession>A0A062V835</accession>
<dbReference type="InterPro" id="IPR008972">
    <property type="entry name" value="Cupredoxin"/>
</dbReference>
<dbReference type="OrthoDB" id="8698at2157"/>
<gene>
    <name evidence="3" type="ORF">ANME2D_01182</name>
</gene>
<dbReference type="GO" id="GO:0046872">
    <property type="term" value="F:metal ion binding"/>
    <property type="evidence" value="ECO:0007669"/>
    <property type="project" value="UniProtKB-KW"/>
</dbReference>
<dbReference type="PROSITE" id="PS51257">
    <property type="entry name" value="PROKAR_LIPOPROTEIN"/>
    <property type="match status" value="1"/>
</dbReference>